<dbReference type="PROSITE" id="PS50280">
    <property type="entry name" value="SET"/>
    <property type="match status" value="1"/>
</dbReference>
<dbReference type="Gene3D" id="2.170.270.10">
    <property type="entry name" value="SET domain"/>
    <property type="match status" value="1"/>
</dbReference>
<evidence type="ECO:0000256" key="1">
    <source>
        <dbReference type="ARBA" id="ARBA00022603"/>
    </source>
</evidence>
<organism evidence="6 7">
    <name type="scientific">Cardamine amara subsp. amara</name>
    <dbReference type="NCBI Taxonomy" id="228776"/>
    <lineage>
        <taxon>Eukaryota</taxon>
        <taxon>Viridiplantae</taxon>
        <taxon>Streptophyta</taxon>
        <taxon>Embryophyta</taxon>
        <taxon>Tracheophyta</taxon>
        <taxon>Spermatophyta</taxon>
        <taxon>Magnoliopsida</taxon>
        <taxon>eudicotyledons</taxon>
        <taxon>Gunneridae</taxon>
        <taxon>Pentapetalae</taxon>
        <taxon>rosids</taxon>
        <taxon>malvids</taxon>
        <taxon>Brassicales</taxon>
        <taxon>Brassicaceae</taxon>
        <taxon>Cardamineae</taxon>
        <taxon>Cardamine</taxon>
    </lineage>
</organism>
<dbReference type="InterPro" id="IPR051357">
    <property type="entry name" value="H3K9_HMTase_SUVAR3-9"/>
</dbReference>
<dbReference type="Pfam" id="PF00856">
    <property type="entry name" value="SET"/>
    <property type="match status" value="1"/>
</dbReference>
<dbReference type="Proteomes" id="UP001558713">
    <property type="component" value="Unassembled WGS sequence"/>
</dbReference>
<evidence type="ECO:0000259" key="5">
    <source>
        <dbReference type="PROSITE" id="PS50868"/>
    </source>
</evidence>
<keyword evidence="3" id="KW-0949">S-adenosyl-L-methionine</keyword>
<dbReference type="InterPro" id="IPR046341">
    <property type="entry name" value="SET_dom_sf"/>
</dbReference>
<evidence type="ECO:0000259" key="4">
    <source>
        <dbReference type="PROSITE" id="PS50280"/>
    </source>
</evidence>
<evidence type="ECO:0000256" key="2">
    <source>
        <dbReference type="ARBA" id="ARBA00022679"/>
    </source>
</evidence>
<keyword evidence="1" id="KW-0489">Methyltransferase</keyword>
<feature type="domain" description="Post-SET" evidence="5">
    <location>
        <begin position="109"/>
        <end position="125"/>
    </location>
</feature>
<keyword evidence="7" id="KW-1185">Reference proteome</keyword>
<proteinExistence type="predicted"/>
<sequence length="125" mass="14363">MGSFICEYTGELIEDKDAERRTGEDEYLFDIGEEDGFTIDAARKGNIGRFINHSCSPNLYAQDVLYDHEDSSIPHVMFFAVDNIPPLQELSYDYNYRIDQVIDSNGNIKKKYCYCGSNECTGRLY</sequence>
<name>A0ABD1A7H8_CARAN</name>
<evidence type="ECO:0000313" key="7">
    <source>
        <dbReference type="Proteomes" id="UP001558713"/>
    </source>
</evidence>
<gene>
    <name evidence="6" type="ORF">V5N11_029721</name>
</gene>
<reference evidence="6 7" key="1">
    <citation type="submission" date="2024-04" db="EMBL/GenBank/DDBJ databases">
        <title>Genome assembly C_amara_ONT_v2.</title>
        <authorList>
            <person name="Yant L."/>
            <person name="Moore C."/>
            <person name="Slenker M."/>
        </authorList>
    </citation>
    <scope>NUCLEOTIDE SEQUENCE [LARGE SCALE GENOMIC DNA]</scope>
    <source>
        <tissue evidence="6">Leaf</tissue>
    </source>
</reference>
<comment type="caution">
    <text evidence="6">The sequence shown here is derived from an EMBL/GenBank/DDBJ whole genome shotgun (WGS) entry which is preliminary data.</text>
</comment>
<evidence type="ECO:0000313" key="6">
    <source>
        <dbReference type="EMBL" id="KAL1194776.1"/>
    </source>
</evidence>
<dbReference type="PANTHER" id="PTHR45660">
    <property type="entry name" value="HISTONE-LYSINE N-METHYLTRANSFERASE SETMAR"/>
    <property type="match status" value="1"/>
</dbReference>
<dbReference type="SUPFAM" id="SSF82199">
    <property type="entry name" value="SET domain"/>
    <property type="match status" value="1"/>
</dbReference>
<dbReference type="EMBL" id="JBANAX010000747">
    <property type="protein sequence ID" value="KAL1194776.1"/>
    <property type="molecule type" value="Genomic_DNA"/>
</dbReference>
<feature type="domain" description="SET" evidence="4">
    <location>
        <begin position="1"/>
        <end position="95"/>
    </location>
</feature>
<dbReference type="SMART" id="SM00317">
    <property type="entry name" value="SET"/>
    <property type="match status" value="1"/>
</dbReference>
<dbReference type="AlphaFoldDB" id="A0ABD1A7H8"/>
<dbReference type="PROSITE" id="PS50868">
    <property type="entry name" value="POST_SET"/>
    <property type="match status" value="1"/>
</dbReference>
<dbReference type="PANTHER" id="PTHR45660:SF53">
    <property type="entry name" value="HISTONE-LYSINE N-METHYLTRANSFERASE, H3 LYSINE-9 SPECIFIC SUVH5"/>
    <property type="match status" value="1"/>
</dbReference>
<evidence type="ECO:0000256" key="3">
    <source>
        <dbReference type="ARBA" id="ARBA00022691"/>
    </source>
</evidence>
<keyword evidence="2" id="KW-0808">Transferase</keyword>
<accession>A0ABD1A7H8</accession>
<dbReference type="InterPro" id="IPR001214">
    <property type="entry name" value="SET_dom"/>
</dbReference>
<dbReference type="GO" id="GO:0032259">
    <property type="term" value="P:methylation"/>
    <property type="evidence" value="ECO:0007669"/>
    <property type="project" value="UniProtKB-KW"/>
</dbReference>
<protein>
    <submittedName>
        <fullName evidence="6">Histone-lysine N-methyltransferase, H3 lysine-9 specific SUVH5</fullName>
    </submittedName>
</protein>
<dbReference type="InterPro" id="IPR003616">
    <property type="entry name" value="Post-SET_dom"/>
</dbReference>
<dbReference type="GO" id="GO:0008168">
    <property type="term" value="F:methyltransferase activity"/>
    <property type="evidence" value="ECO:0007669"/>
    <property type="project" value="UniProtKB-KW"/>
</dbReference>